<dbReference type="SUPFAM" id="SSF53756">
    <property type="entry name" value="UDP-Glycosyltransferase/glycogen phosphorylase"/>
    <property type="match status" value="1"/>
</dbReference>
<evidence type="ECO:0000259" key="3">
    <source>
        <dbReference type="Pfam" id="PF00534"/>
    </source>
</evidence>
<keyword evidence="1" id="KW-0808">Transferase</keyword>
<name>A0A4P8XQA2_9BACL</name>
<feature type="transmembrane region" description="Helical" evidence="2">
    <location>
        <begin position="128"/>
        <end position="149"/>
    </location>
</feature>
<dbReference type="Proteomes" id="UP000300879">
    <property type="component" value="Chromosome"/>
</dbReference>
<keyword evidence="2" id="KW-0812">Transmembrane</keyword>
<sequence length="525" mass="60500">MKKTGIFLGFYPGDQLTIHGIGRLLAFIIKGSESSNIAVFYPKWLEKEIEDLMKEHAIDCHSLEMISTKHIPMGVKLRDFVKKRRSPKKRSLTLLKLENNFKKLFKIILTNYLSTPFGAQLILKTLFLFMVCMVATPLILLPTIVYFIIRVFKLTTKKTISLGKSFAFKSPIRILKKAIVGAQGRIYQNVLDNELIRLTTLINGRKDITSCYIPSMAWPQIQYIKCRKILAAPDIVFYDFPTQFSGVGDIHRRLRESISSSDKIITYSEYVKEQHLIKKSGVDPDKIIVIKHANVDMSEHLKVPKSTEKFITIREHAKQIISNHVNVNHGPSHIFYNADLEDFDCLIYSSQNRPHKNIFNLIQAVKIANREYQRNFKLIITADIYQDAFIADYIRSNNMENEIIVMHDIPSNLLAAFNCLASLAVNPTLFEGGFPFTFSEAYSVGTPSIMSDIPVVRSEIEDNLLKKMMLFNPFSPQAIAQKIIWGLENKDQLYYSQKQLYNKFNNRDWNKVSKQYSDVFKETVR</sequence>
<dbReference type="OrthoDB" id="9801609at2"/>
<dbReference type="PANTHER" id="PTHR46401:SF2">
    <property type="entry name" value="GLYCOSYLTRANSFERASE WBBK-RELATED"/>
    <property type="match status" value="1"/>
</dbReference>
<feature type="domain" description="Glycosyl transferase family 1" evidence="3">
    <location>
        <begin position="343"/>
        <end position="491"/>
    </location>
</feature>
<evidence type="ECO:0000313" key="5">
    <source>
        <dbReference type="Proteomes" id="UP000300879"/>
    </source>
</evidence>
<gene>
    <name evidence="4" type="ORF">E6C60_3790</name>
</gene>
<dbReference type="AlphaFoldDB" id="A0A4P8XQA2"/>
<organism evidence="4 5">
    <name type="scientific">Paenibacillus algicola</name>
    <dbReference type="NCBI Taxonomy" id="2565926"/>
    <lineage>
        <taxon>Bacteria</taxon>
        <taxon>Bacillati</taxon>
        <taxon>Bacillota</taxon>
        <taxon>Bacilli</taxon>
        <taxon>Bacillales</taxon>
        <taxon>Paenibacillaceae</taxon>
        <taxon>Paenibacillus</taxon>
    </lineage>
</organism>
<dbReference type="EMBL" id="CP040396">
    <property type="protein sequence ID" value="QCT04495.1"/>
    <property type="molecule type" value="Genomic_DNA"/>
</dbReference>
<dbReference type="KEGG" id="palo:E6C60_3790"/>
<keyword evidence="5" id="KW-1185">Reference proteome</keyword>
<dbReference type="RefSeq" id="WP_138227194.1">
    <property type="nucleotide sequence ID" value="NZ_CP040396.1"/>
</dbReference>
<dbReference type="Pfam" id="PF00534">
    <property type="entry name" value="Glycos_transf_1"/>
    <property type="match status" value="1"/>
</dbReference>
<dbReference type="GO" id="GO:0009103">
    <property type="term" value="P:lipopolysaccharide biosynthetic process"/>
    <property type="evidence" value="ECO:0007669"/>
    <property type="project" value="TreeGrafter"/>
</dbReference>
<protein>
    <submittedName>
        <fullName evidence="4">WbcU protein</fullName>
    </submittedName>
</protein>
<keyword evidence="2" id="KW-0472">Membrane</keyword>
<proteinExistence type="predicted"/>
<evidence type="ECO:0000256" key="1">
    <source>
        <dbReference type="ARBA" id="ARBA00022679"/>
    </source>
</evidence>
<dbReference type="GO" id="GO:0016757">
    <property type="term" value="F:glycosyltransferase activity"/>
    <property type="evidence" value="ECO:0007669"/>
    <property type="project" value="InterPro"/>
</dbReference>
<dbReference type="InterPro" id="IPR001296">
    <property type="entry name" value="Glyco_trans_1"/>
</dbReference>
<dbReference type="Gene3D" id="3.40.50.2000">
    <property type="entry name" value="Glycogen Phosphorylase B"/>
    <property type="match status" value="2"/>
</dbReference>
<reference evidence="4 5" key="1">
    <citation type="submission" date="2019-05" db="EMBL/GenBank/DDBJ databases">
        <authorList>
            <person name="Chen C."/>
        </authorList>
    </citation>
    <scope>NUCLEOTIDE SEQUENCE [LARGE SCALE GENOMIC DNA]</scope>
    <source>
        <strain evidence="4 5">HB172198</strain>
    </source>
</reference>
<dbReference type="PANTHER" id="PTHR46401">
    <property type="entry name" value="GLYCOSYLTRANSFERASE WBBK-RELATED"/>
    <property type="match status" value="1"/>
</dbReference>
<keyword evidence="2" id="KW-1133">Transmembrane helix</keyword>
<accession>A0A4P8XQA2</accession>
<evidence type="ECO:0000256" key="2">
    <source>
        <dbReference type="SAM" id="Phobius"/>
    </source>
</evidence>
<evidence type="ECO:0000313" key="4">
    <source>
        <dbReference type="EMBL" id="QCT04495.1"/>
    </source>
</evidence>